<reference evidence="2" key="2">
    <citation type="submission" date="2023-03" db="EMBL/GenBank/DDBJ databases">
        <authorList>
            <person name="Inwood S.N."/>
            <person name="Skelly J.G."/>
            <person name="Guhlin J."/>
            <person name="Harrop T.W.R."/>
            <person name="Goldson S.G."/>
            <person name="Dearden P.K."/>
        </authorList>
    </citation>
    <scope>NUCLEOTIDE SEQUENCE</scope>
    <source>
        <strain evidence="2">Lincoln</strain>
        <tissue evidence="2">Whole body</tissue>
    </source>
</reference>
<sequence length="120" mass="13415">MWKTTPSGPPPSTCSSSLQGISQSLQQQQQQQQQQQNQHQDSLCTEMARELCRALRCRASSRRRQACEKCSTHVSGYPLDNPTATPLNGMRSQRGSLGVTAELPAHIHIHHRLPHDYEGN</sequence>
<comment type="caution">
    <text evidence="2">The sequence shown here is derived from an EMBL/GenBank/DDBJ whole genome shotgun (WGS) entry which is preliminary data.</text>
</comment>
<evidence type="ECO:0000313" key="3">
    <source>
        <dbReference type="Proteomes" id="UP001168972"/>
    </source>
</evidence>
<feature type="region of interest" description="Disordered" evidence="1">
    <location>
        <begin position="1"/>
        <end position="43"/>
    </location>
</feature>
<dbReference type="EMBL" id="JAQQBR010000001">
    <property type="protein sequence ID" value="KAK0182357.1"/>
    <property type="molecule type" value="Genomic_DNA"/>
</dbReference>
<evidence type="ECO:0000256" key="1">
    <source>
        <dbReference type="SAM" id="MobiDB-lite"/>
    </source>
</evidence>
<organism evidence="2 3">
    <name type="scientific">Microctonus hyperodae</name>
    <name type="common">Parasitoid wasp</name>
    <dbReference type="NCBI Taxonomy" id="165561"/>
    <lineage>
        <taxon>Eukaryota</taxon>
        <taxon>Metazoa</taxon>
        <taxon>Ecdysozoa</taxon>
        <taxon>Arthropoda</taxon>
        <taxon>Hexapoda</taxon>
        <taxon>Insecta</taxon>
        <taxon>Pterygota</taxon>
        <taxon>Neoptera</taxon>
        <taxon>Endopterygota</taxon>
        <taxon>Hymenoptera</taxon>
        <taxon>Apocrita</taxon>
        <taxon>Ichneumonoidea</taxon>
        <taxon>Braconidae</taxon>
        <taxon>Euphorinae</taxon>
        <taxon>Microctonus</taxon>
    </lineage>
</organism>
<reference evidence="2" key="1">
    <citation type="journal article" date="2023" name="bioRxiv">
        <title>Scaffold-level genome assemblies of two parasitoid biocontrol wasps reveal the parthenogenesis mechanism and an associated novel virus.</title>
        <authorList>
            <person name="Inwood S."/>
            <person name="Skelly J."/>
            <person name="Guhlin J."/>
            <person name="Harrop T."/>
            <person name="Goldson S."/>
            <person name="Dearden P."/>
        </authorList>
    </citation>
    <scope>NUCLEOTIDE SEQUENCE</scope>
    <source>
        <strain evidence="2">Lincoln</strain>
        <tissue evidence="2">Whole body</tissue>
    </source>
</reference>
<proteinExistence type="predicted"/>
<feature type="compositionally biased region" description="Low complexity" evidence="1">
    <location>
        <begin position="13"/>
        <end position="43"/>
    </location>
</feature>
<dbReference type="Proteomes" id="UP001168972">
    <property type="component" value="Unassembled WGS sequence"/>
</dbReference>
<feature type="region of interest" description="Disordered" evidence="1">
    <location>
        <begin position="74"/>
        <end position="93"/>
    </location>
</feature>
<dbReference type="AlphaFoldDB" id="A0AA39G6C6"/>
<keyword evidence="3" id="KW-1185">Reference proteome</keyword>
<protein>
    <submittedName>
        <fullName evidence="2">Uncharacterized protein</fullName>
    </submittedName>
</protein>
<accession>A0AA39G6C6</accession>
<gene>
    <name evidence="2" type="ORF">PV327_000506</name>
</gene>
<evidence type="ECO:0000313" key="2">
    <source>
        <dbReference type="EMBL" id="KAK0182357.1"/>
    </source>
</evidence>
<name>A0AA39G6C6_MICHY</name>
<feature type="compositionally biased region" description="Polar residues" evidence="1">
    <location>
        <begin position="82"/>
        <end position="93"/>
    </location>
</feature>